<evidence type="ECO:0000256" key="3">
    <source>
        <dbReference type="ARBA" id="ARBA00022692"/>
    </source>
</evidence>
<dbReference type="InterPro" id="IPR004240">
    <property type="entry name" value="EMP70"/>
</dbReference>
<evidence type="ECO:0000256" key="2">
    <source>
        <dbReference type="ARBA" id="ARBA00005227"/>
    </source>
</evidence>
<dbReference type="EMBL" id="CAUEEQ010048579">
    <property type="protein sequence ID" value="CAJ0959824.1"/>
    <property type="molecule type" value="Genomic_DNA"/>
</dbReference>
<evidence type="ECO:0000256" key="4">
    <source>
        <dbReference type="ARBA" id="ARBA00022729"/>
    </source>
</evidence>
<name>A0ABN9M642_9NEOB</name>
<reference evidence="8" key="1">
    <citation type="submission" date="2023-07" db="EMBL/GenBank/DDBJ databases">
        <authorList>
            <person name="Stuckert A."/>
        </authorList>
    </citation>
    <scope>NUCLEOTIDE SEQUENCE</scope>
</reference>
<gene>
    <name evidence="8" type="ORF">RIMI_LOCUS16992319</name>
</gene>
<keyword evidence="9" id="KW-1185">Reference proteome</keyword>
<feature type="transmembrane region" description="Helical" evidence="7">
    <location>
        <begin position="108"/>
        <end position="129"/>
    </location>
</feature>
<keyword evidence="3 7" id="KW-0812">Transmembrane</keyword>
<keyword evidence="5 7" id="KW-1133">Transmembrane helix</keyword>
<feature type="transmembrane region" description="Helical" evidence="7">
    <location>
        <begin position="75"/>
        <end position="102"/>
    </location>
</feature>
<sequence>MGSTPYRASALQLCKVATWSSIHTFARFYRVNTYALADASLGRRILQMVVEDAQEEFGWKLVHGDIFRPPRKGMLLSVFLGSGAQILIMTFITLFFACLGFLSPANRGALMTCAVVLWVLLGTPAGYVASRFYKFEAFPAPREAPVTGPCIVGPVTGASRGASINASAGSGGRRRLRTHASYNAQQRKYLRLLRCQYTSICFDDANTTQVRRKRF</sequence>
<dbReference type="PANTHER" id="PTHR10766:SF111">
    <property type="entry name" value="TRANSMEMBRANE 9 SUPERFAMILY MEMBER 2"/>
    <property type="match status" value="1"/>
</dbReference>
<keyword evidence="6 7" id="KW-0472">Membrane</keyword>
<evidence type="ECO:0000313" key="9">
    <source>
        <dbReference type="Proteomes" id="UP001176940"/>
    </source>
</evidence>
<protein>
    <recommendedName>
        <fullName evidence="7">Transmembrane 9 superfamily member</fullName>
    </recommendedName>
</protein>
<dbReference type="PANTHER" id="PTHR10766">
    <property type="entry name" value="TRANSMEMBRANE 9 SUPERFAMILY PROTEIN"/>
    <property type="match status" value="1"/>
</dbReference>
<evidence type="ECO:0000256" key="7">
    <source>
        <dbReference type="RuleBase" id="RU363079"/>
    </source>
</evidence>
<evidence type="ECO:0000256" key="1">
    <source>
        <dbReference type="ARBA" id="ARBA00004141"/>
    </source>
</evidence>
<evidence type="ECO:0000256" key="5">
    <source>
        <dbReference type="ARBA" id="ARBA00022989"/>
    </source>
</evidence>
<evidence type="ECO:0000256" key="6">
    <source>
        <dbReference type="ARBA" id="ARBA00023136"/>
    </source>
</evidence>
<keyword evidence="4" id="KW-0732">Signal</keyword>
<comment type="similarity">
    <text evidence="2 7">Belongs to the nonaspanin (TM9SF) (TC 9.A.2) family.</text>
</comment>
<evidence type="ECO:0000313" key="8">
    <source>
        <dbReference type="EMBL" id="CAJ0959824.1"/>
    </source>
</evidence>
<comment type="caution">
    <text evidence="8">The sequence shown here is derived from an EMBL/GenBank/DDBJ whole genome shotgun (WGS) entry which is preliminary data.</text>
</comment>
<comment type="caution">
    <text evidence="7">Lacks conserved residue(s) required for the propagation of feature annotation.</text>
</comment>
<comment type="subcellular location">
    <subcellularLocation>
        <location evidence="1">Membrane</location>
        <topology evidence="1">Multi-pass membrane protein</topology>
    </subcellularLocation>
</comment>
<accession>A0ABN9M642</accession>
<organism evidence="8 9">
    <name type="scientific">Ranitomeya imitator</name>
    <name type="common">mimic poison frog</name>
    <dbReference type="NCBI Taxonomy" id="111125"/>
    <lineage>
        <taxon>Eukaryota</taxon>
        <taxon>Metazoa</taxon>
        <taxon>Chordata</taxon>
        <taxon>Craniata</taxon>
        <taxon>Vertebrata</taxon>
        <taxon>Euteleostomi</taxon>
        <taxon>Amphibia</taxon>
        <taxon>Batrachia</taxon>
        <taxon>Anura</taxon>
        <taxon>Neobatrachia</taxon>
        <taxon>Hyloidea</taxon>
        <taxon>Dendrobatidae</taxon>
        <taxon>Dendrobatinae</taxon>
        <taxon>Ranitomeya</taxon>
    </lineage>
</organism>
<proteinExistence type="inferred from homology"/>
<dbReference type="Pfam" id="PF02990">
    <property type="entry name" value="EMP70"/>
    <property type="match status" value="1"/>
</dbReference>
<dbReference type="Proteomes" id="UP001176940">
    <property type="component" value="Unassembled WGS sequence"/>
</dbReference>